<sequence length="175" mass="18895">MTGKTHIMGGIAASTAVAYYYGFDPVIMAAAGSAGALIPDLCHTKSKIGRKFPLLSALISSVFGHRTFTHSLLFLLIIYFLATTYIPNDSLSIGLLVGMASHLILDAGTVNGIKFLFPASIKVRLPSMSKQAAQENKSYWLLLPSLPAITSLLSAAYPSHSNESKRDFRKTQDMN</sequence>
<gene>
    <name evidence="2" type="ORF">BsIDN1_58780</name>
</gene>
<name>A0A5S9MFJ4_BACIA</name>
<evidence type="ECO:0008006" key="4">
    <source>
        <dbReference type="Google" id="ProtNLM"/>
    </source>
</evidence>
<keyword evidence="1" id="KW-0472">Membrane</keyword>
<feature type="transmembrane region" description="Helical" evidence="1">
    <location>
        <begin position="54"/>
        <end position="81"/>
    </location>
</feature>
<accession>A0A5S9MFJ4</accession>
<dbReference type="InterPro" id="IPR007404">
    <property type="entry name" value="YdjM-like"/>
</dbReference>
<dbReference type="Pfam" id="PF04307">
    <property type="entry name" value="YdjM"/>
    <property type="match status" value="1"/>
</dbReference>
<evidence type="ECO:0000313" key="2">
    <source>
        <dbReference type="EMBL" id="BBP92260.1"/>
    </source>
</evidence>
<feature type="transmembrane region" description="Helical" evidence="1">
    <location>
        <begin position="20"/>
        <end position="42"/>
    </location>
</feature>
<organism evidence="2 3">
    <name type="scientific">Bacillus safensis</name>
    <dbReference type="NCBI Taxonomy" id="561879"/>
    <lineage>
        <taxon>Bacteria</taxon>
        <taxon>Bacillati</taxon>
        <taxon>Bacillota</taxon>
        <taxon>Bacilli</taxon>
        <taxon>Bacillales</taxon>
        <taxon>Bacillaceae</taxon>
        <taxon>Bacillus</taxon>
    </lineage>
</organism>
<dbReference type="PANTHER" id="PTHR35531:SF1">
    <property type="entry name" value="INNER MEMBRANE PROTEIN YBCI-RELATED"/>
    <property type="match status" value="1"/>
</dbReference>
<feature type="transmembrane region" description="Helical" evidence="1">
    <location>
        <begin position="93"/>
        <end position="117"/>
    </location>
</feature>
<dbReference type="AlphaFoldDB" id="A0A5S9MFJ4"/>
<keyword evidence="1" id="KW-1133">Transmembrane helix</keyword>
<dbReference type="Proteomes" id="UP000464658">
    <property type="component" value="Chromosome"/>
</dbReference>
<dbReference type="EMBL" id="AP021906">
    <property type="protein sequence ID" value="BBP92260.1"/>
    <property type="molecule type" value="Genomic_DNA"/>
</dbReference>
<proteinExistence type="predicted"/>
<dbReference type="PANTHER" id="PTHR35531">
    <property type="entry name" value="INNER MEMBRANE PROTEIN YBCI-RELATED"/>
    <property type="match status" value="1"/>
</dbReference>
<protein>
    <recommendedName>
        <fullName evidence="4">Inner membrane protein YdjM</fullName>
    </recommendedName>
</protein>
<evidence type="ECO:0000256" key="1">
    <source>
        <dbReference type="SAM" id="Phobius"/>
    </source>
</evidence>
<keyword evidence="1" id="KW-0812">Transmembrane</keyword>
<evidence type="ECO:0000313" key="3">
    <source>
        <dbReference type="Proteomes" id="UP000464658"/>
    </source>
</evidence>
<feature type="transmembrane region" description="Helical" evidence="1">
    <location>
        <begin position="138"/>
        <end position="157"/>
    </location>
</feature>
<reference evidence="2 3" key="1">
    <citation type="submission" date="2019-12" db="EMBL/GenBank/DDBJ databases">
        <title>Full genome sequence of a Bacillus safensis strain isolated from commercially available natto in Indonesia.</title>
        <authorList>
            <person name="Yoshida M."/>
            <person name="Uomi M."/>
            <person name="Waturangi D."/>
            <person name="Ekaputri J.J."/>
            <person name="Setiamarga D.H.E."/>
        </authorList>
    </citation>
    <scope>NUCLEOTIDE SEQUENCE [LARGE SCALE GENOMIC DNA]</scope>
    <source>
        <strain evidence="2 3">IDN1</strain>
    </source>
</reference>